<evidence type="ECO:0000256" key="3">
    <source>
        <dbReference type="ARBA" id="ARBA00022475"/>
    </source>
</evidence>
<gene>
    <name evidence="12" type="primary">OR2C3</name>
</gene>
<comment type="subcellular location">
    <subcellularLocation>
        <location evidence="1">Cell membrane</location>
        <topology evidence="1">Multi-pass membrane protein</topology>
    </subcellularLocation>
</comment>
<keyword evidence="9" id="KW-0472">Membrane</keyword>
<evidence type="ECO:0000256" key="6">
    <source>
        <dbReference type="ARBA" id="ARBA00022725"/>
    </source>
</evidence>
<proteinExistence type="inferred from homology"/>
<keyword evidence="6" id="KW-0552">Olfaction</keyword>
<dbReference type="PANTHER" id="PTHR26453">
    <property type="entry name" value="OLFACTORY RECEPTOR"/>
    <property type="match status" value="1"/>
</dbReference>
<dbReference type="InterPro" id="IPR000725">
    <property type="entry name" value="Olfact_rcpt"/>
</dbReference>
<dbReference type="OMA" id="HMDVHLH"/>
<dbReference type="AlphaFoldDB" id="A0A2K6TV71"/>
<keyword evidence="10" id="KW-0675">Receptor</keyword>
<dbReference type="GO" id="GO:0004930">
    <property type="term" value="F:G protein-coupled receptor activity"/>
    <property type="evidence" value="ECO:0007669"/>
    <property type="project" value="UniProtKB-KW"/>
</dbReference>
<dbReference type="GO" id="GO:0004984">
    <property type="term" value="F:olfactory receptor activity"/>
    <property type="evidence" value="ECO:0007669"/>
    <property type="project" value="InterPro"/>
</dbReference>
<evidence type="ECO:0000256" key="7">
    <source>
        <dbReference type="ARBA" id="ARBA00022989"/>
    </source>
</evidence>
<name>A0A2K6TV71_SAIBB</name>
<protein>
    <submittedName>
        <fullName evidence="12">Olfactory receptor family 2 subfamily C member 3</fullName>
    </submittedName>
</protein>
<evidence type="ECO:0000256" key="9">
    <source>
        <dbReference type="ARBA" id="ARBA00023136"/>
    </source>
</evidence>
<evidence type="ECO:0000256" key="8">
    <source>
        <dbReference type="ARBA" id="ARBA00023040"/>
    </source>
</evidence>
<keyword evidence="7" id="KW-1133">Transmembrane helix</keyword>
<dbReference type="GeneTree" id="ENSGT01150000286947"/>
<evidence type="ECO:0000256" key="11">
    <source>
        <dbReference type="ARBA" id="ARBA00023224"/>
    </source>
</evidence>
<evidence type="ECO:0000256" key="4">
    <source>
        <dbReference type="ARBA" id="ARBA00022606"/>
    </source>
</evidence>
<evidence type="ECO:0000256" key="5">
    <source>
        <dbReference type="ARBA" id="ARBA00022692"/>
    </source>
</evidence>
<dbReference type="FunFam" id="1.10.1220.70:FF:000001">
    <property type="entry name" value="Olfactory receptor"/>
    <property type="match status" value="1"/>
</dbReference>
<comment type="similarity">
    <text evidence="2">Belongs to the G-protein coupled receptor 1 family.</text>
</comment>
<dbReference type="GO" id="GO:0005886">
    <property type="term" value="C:plasma membrane"/>
    <property type="evidence" value="ECO:0007669"/>
    <property type="project" value="UniProtKB-SubCell"/>
</dbReference>
<evidence type="ECO:0000256" key="10">
    <source>
        <dbReference type="ARBA" id="ARBA00023170"/>
    </source>
</evidence>
<dbReference type="STRING" id="39432.ENSSBOP00000023561"/>
<dbReference type="Pfam" id="PF13853">
    <property type="entry name" value="7tm_4"/>
    <property type="match status" value="2"/>
</dbReference>
<keyword evidence="8" id="KW-0297">G-protein coupled receptor</keyword>
<evidence type="ECO:0000256" key="1">
    <source>
        <dbReference type="ARBA" id="ARBA00004651"/>
    </source>
</evidence>
<reference evidence="12" key="2">
    <citation type="submission" date="2025-09" db="UniProtKB">
        <authorList>
            <consortium name="Ensembl"/>
        </authorList>
    </citation>
    <scope>IDENTIFICATION</scope>
</reference>
<evidence type="ECO:0000313" key="12">
    <source>
        <dbReference type="Ensembl" id="ENSSBOP00000023561.1"/>
    </source>
</evidence>
<organism evidence="12 13">
    <name type="scientific">Saimiri boliviensis boliviensis</name>
    <name type="common">Bolivian squirrel monkey</name>
    <dbReference type="NCBI Taxonomy" id="39432"/>
    <lineage>
        <taxon>Eukaryota</taxon>
        <taxon>Metazoa</taxon>
        <taxon>Chordata</taxon>
        <taxon>Craniata</taxon>
        <taxon>Vertebrata</taxon>
        <taxon>Euteleostomi</taxon>
        <taxon>Mammalia</taxon>
        <taxon>Eutheria</taxon>
        <taxon>Euarchontoglires</taxon>
        <taxon>Primates</taxon>
        <taxon>Haplorrhini</taxon>
        <taxon>Platyrrhini</taxon>
        <taxon>Cebidae</taxon>
        <taxon>Saimiriinae</taxon>
        <taxon>Saimiri</taxon>
    </lineage>
</organism>
<reference evidence="12" key="1">
    <citation type="submission" date="2025-08" db="UniProtKB">
        <authorList>
            <consortium name="Ensembl"/>
        </authorList>
    </citation>
    <scope>IDENTIFICATION</scope>
</reference>
<dbReference type="Ensembl" id="ENSSBOT00000040418.1">
    <property type="protein sequence ID" value="ENSSBOP00000023561.1"/>
    <property type="gene ID" value="ENSSBOG00000028292.1"/>
</dbReference>
<keyword evidence="5" id="KW-0812">Transmembrane</keyword>
<keyword evidence="3" id="KW-1003">Cell membrane</keyword>
<dbReference type="SUPFAM" id="SSF81321">
    <property type="entry name" value="Family A G protein-coupled receptor-like"/>
    <property type="match status" value="1"/>
</dbReference>
<accession>A0A2K6TV71</accession>
<keyword evidence="4" id="KW-0716">Sensory transduction</keyword>
<keyword evidence="13" id="KW-1185">Reference proteome</keyword>
<dbReference type="Gene3D" id="1.20.1070.10">
    <property type="entry name" value="Rhodopsin 7-helix transmembrane proteins"/>
    <property type="match status" value="1"/>
</dbReference>
<evidence type="ECO:0000313" key="13">
    <source>
        <dbReference type="Proteomes" id="UP000233220"/>
    </source>
</evidence>
<sequence>MEITDVSSPKIFVLLGFSAQPSLETVLLVVVLGDGIIVPLPCVDVRLHTPMDLFLASLSFLDISFTTSIVPQRPAHLWGPQKTVSSGGCVAQFCVSHWLGAPEPVLPLPYAVIKHPRLCLGLALVSRLGGLTTSMVGSTLCGNNRVDHFFCEMPLITQPACVDTSFDEVETHLASFVFVVRPLGLILVSYGHAAWAVWKIKSAEGRRRACNTCSSHVPARSTSHEQGKFIALFYTVVTPALNPLIYTPRNTGVKNALQHTVSESCCGSAGTQALI</sequence>
<keyword evidence="11" id="KW-0807">Transducer</keyword>
<dbReference type="Proteomes" id="UP000233220">
    <property type="component" value="Unplaced"/>
</dbReference>
<evidence type="ECO:0000256" key="2">
    <source>
        <dbReference type="ARBA" id="ARBA00010663"/>
    </source>
</evidence>